<feature type="region of interest" description="Disordered" evidence="1">
    <location>
        <begin position="40"/>
        <end position="68"/>
    </location>
</feature>
<comment type="caution">
    <text evidence="2">The sequence shown here is derived from an EMBL/GenBank/DDBJ whole genome shotgun (WGS) entry which is preliminary data.</text>
</comment>
<organism evidence="2 3">
    <name type="scientific">Ridgeia piscesae</name>
    <name type="common">Tubeworm</name>
    <dbReference type="NCBI Taxonomy" id="27915"/>
    <lineage>
        <taxon>Eukaryota</taxon>
        <taxon>Metazoa</taxon>
        <taxon>Spiralia</taxon>
        <taxon>Lophotrochozoa</taxon>
        <taxon>Annelida</taxon>
        <taxon>Polychaeta</taxon>
        <taxon>Sedentaria</taxon>
        <taxon>Canalipalpata</taxon>
        <taxon>Sabellida</taxon>
        <taxon>Siboglinidae</taxon>
        <taxon>Ridgeia</taxon>
    </lineage>
</organism>
<dbReference type="Proteomes" id="UP001209878">
    <property type="component" value="Unassembled WGS sequence"/>
</dbReference>
<evidence type="ECO:0000313" key="3">
    <source>
        <dbReference type="Proteomes" id="UP001209878"/>
    </source>
</evidence>
<reference evidence="2" key="1">
    <citation type="journal article" date="2023" name="Mol. Biol. Evol.">
        <title>Third-Generation Sequencing Reveals the Adaptive Role of the Epigenome in Three Deep-Sea Polychaetes.</title>
        <authorList>
            <person name="Perez M."/>
            <person name="Aroh O."/>
            <person name="Sun Y."/>
            <person name="Lan Y."/>
            <person name="Juniper S.K."/>
            <person name="Young C.R."/>
            <person name="Angers B."/>
            <person name="Qian P.Y."/>
        </authorList>
    </citation>
    <scope>NUCLEOTIDE SEQUENCE</scope>
    <source>
        <strain evidence="2">R07B-5</strain>
    </source>
</reference>
<evidence type="ECO:0000256" key="1">
    <source>
        <dbReference type="SAM" id="MobiDB-lite"/>
    </source>
</evidence>
<dbReference type="AlphaFoldDB" id="A0AAD9ULB1"/>
<evidence type="ECO:0000313" key="2">
    <source>
        <dbReference type="EMBL" id="KAK2193467.1"/>
    </source>
</evidence>
<keyword evidence="3" id="KW-1185">Reference proteome</keyword>
<feature type="region of interest" description="Disordered" evidence="1">
    <location>
        <begin position="149"/>
        <end position="179"/>
    </location>
</feature>
<proteinExistence type="predicted"/>
<protein>
    <submittedName>
        <fullName evidence="2">Uncharacterized protein</fullName>
    </submittedName>
</protein>
<dbReference type="EMBL" id="JAODUO010000012">
    <property type="protein sequence ID" value="KAK2193467.1"/>
    <property type="molecule type" value="Genomic_DNA"/>
</dbReference>
<gene>
    <name evidence="2" type="ORF">NP493_12g03044</name>
</gene>
<name>A0AAD9ULB1_RIDPI</name>
<accession>A0AAD9ULB1</accession>
<sequence length="549" mass="61556">MATAPEKKSPETTDSEDAEVSLIMECPSTFHRIEACDGRVSDHEQDIDVRDHDTREHTPTENEGRVDTSTEVKKGIAAIFADPDNCKCRRRIVTKDDTERCSEDKVVSFSNEVMTIERSVIGGTGYNTKERVSPCSEHMTTKTGKAALETDADAGGNPDETSYTVTPRDGADGAPQMPSEGEKGQMLCMKCRCSFGREFVVPVKVNLLRCEAKLDELMQRVDVHYRRLSTSMQEIIVFEYALSHDGATDETMRRYGPLLLADRYAHLASVMENDDHLGIHSRRPCDCPGDDVIREGRSDDDSEPSACNFTLLAGVHDTALEIALSYLHVAHLQHAAATEIDMQLVCEYMDQLNLVTSVTGPVKSAVVAVKDDVSDDTRKAALAAVLAEMQSSDENNCLPFADVRFLEQTLAEGRRLVSLLKSDESTRWRFALSGNYKLKLRTERHAMPYSLLRRVAECSQDQLMDSYALEVFVLREQERILDELVNRPQPAEAAIRAVAARYTCPDRACRSFVRRCAQVVSDRVDVIKRRFMENCDCQQQCHIVFMENC</sequence>